<evidence type="ECO:0000256" key="1">
    <source>
        <dbReference type="SAM" id="MobiDB-lite"/>
    </source>
</evidence>
<reference evidence="2" key="1">
    <citation type="submission" date="2024-06" db="EMBL/GenBank/DDBJ databases">
        <authorList>
            <person name="Liu X."/>
            <person name="Lenzi L."/>
            <person name="Haldenby T S."/>
            <person name="Uol C."/>
        </authorList>
    </citation>
    <scope>NUCLEOTIDE SEQUENCE</scope>
</reference>
<proteinExistence type="predicted"/>
<dbReference type="Proteomes" id="UP001497525">
    <property type="component" value="Unassembled WGS sequence"/>
</dbReference>
<name>A0AAV2TB86_CALDB</name>
<gene>
    <name evidence="2" type="ORF">CDAUBV1_LOCUS7332</name>
</gene>
<evidence type="ECO:0000313" key="2">
    <source>
        <dbReference type="EMBL" id="CAL5134106.1"/>
    </source>
</evidence>
<feature type="region of interest" description="Disordered" evidence="1">
    <location>
        <begin position="1"/>
        <end position="43"/>
    </location>
</feature>
<dbReference type="AlphaFoldDB" id="A0AAV2TB86"/>
<evidence type="ECO:0000313" key="3">
    <source>
        <dbReference type="Proteomes" id="UP001497525"/>
    </source>
</evidence>
<feature type="region of interest" description="Disordered" evidence="1">
    <location>
        <begin position="123"/>
        <end position="150"/>
    </location>
</feature>
<accession>A0AAV2TB86</accession>
<protein>
    <submittedName>
        <fullName evidence="2">Uncharacterized protein</fullName>
    </submittedName>
</protein>
<comment type="caution">
    <text evidence="2">The sequence shown here is derived from an EMBL/GenBank/DDBJ whole genome shotgun (WGS) entry which is preliminary data.</text>
</comment>
<sequence>MRTQQTRYLSGFRRKNRSLSLGRGADKMSHIGGENNNDHGEKFSADPHHLHPTPSNRGLYVIHHPYCPYAQGFRPQGHANRYQYHICPSNGCLNLQRCVNQNPYPVYIPAVYRSPIGCVRDNTKSNSCPHDRKPALPSEPRYQRSCSLGDRRASPAFERRRSLQRTGADKTEWVRYTMDSYGSAGQKGRVKLGGCVVFKEQSQGVRLQQPTGDQEFRARRRIFG</sequence>
<dbReference type="EMBL" id="CAXLJL010000179">
    <property type="protein sequence ID" value="CAL5134106.1"/>
    <property type="molecule type" value="Genomic_DNA"/>
</dbReference>
<organism evidence="2 3">
    <name type="scientific">Calicophoron daubneyi</name>
    <name type="common">Rumen fluke</name>
    <name type="synonym">Paramphistomum daubneyi</name>
    <dbReference type="NCBI Taxonomy" id="300641"/>
    <lineage>
        <taxon>Eukaryota</taxon>
        <taxon>Metazoa</taxon>
        <taxon>Spiralia</taxon>
        <taxon>Lophotrochozoa</taxon>
        <taxon>Platyhelminthes</taxon>
        <taxon>Trematoda</taxon>
        <taxon>Digenea</taxon>
        <taxon>Plagiorchiida</taxon>
        <taxon>Pronocephalata</taxon>
        <taxon>Paramphistomoidea</taxon>
        <taxon>Paramphistomidae</taxon>
        <taxon>Calicophoron</taxon>
    </lineage>
</organism>